<dbReference type="OMA" id="SETEHDW"/>
<dbReference type="PaxDb" id="4097-A0A1S3YXA3"/>
<reference evidence="3" key="1">
    <citation type="submission" date="2025-08" db="UniProtKB">
        <authorList>
            <consortium name="RefSeq"/>
        </authorList>
    </citation>
    <scope>IDENTIFICATION</scope>
</reference>
<dbReference type="Pfam" id="PF00098">
    <property type="entry name" value="zf-CCHC"/>
    <property type="match status" value="1"/>
</dbReference>
<evidence type="ECO:0000259" key="2">
    <source>
        <dbReference type="PROSITE" id="PS50158"/>
    </source>
</evidence>
<name>A0A1S3YXA3_TOBAC</name>
<keyword evidence="1" id="KW-0479">Metal-binding</keyword>
<dbReference type="OrthoDB" id="1214249at2759"/>
<dbReference type="GO" id="GO:0003676">
    <property type="term" value="F:nucleic acid binding"/>
    <property type="evidence" value="ECO:0007669"/>
    <property type="project" value="InterPro"/>
</dbReference>
<sequence length="345" mass="40275">MKIYAKSYDIKVWRVIKKGNYPPPAAAQPPVDPEDIDEYTDDQMVVVQVNDKARNILYNAISGEEYEKISNCDTTKEMWDKLEVTYEGTIKVKETRINLLVHDYELFQMKEGESIEEIFARSSKIIGDQKAFNKPYSSADQVRKILRSLPTTWQTKGFALEYQNLDKLSYDELRGNLIAFEKIYLKKTHQKDNKKTVAFKTTIEELEDDIDDDPEALEEETAMLSRNMNGLMRRNRNTKKGRMSSRRTRQYNEQDKNDGKCFECGRYGHVQAECPELKRKVSRGFNKNKSFGSWSDEDSSELEEIANMYFMTILENDMNKYSGCWTDEDTSDDESKEDTKNCFMT</sequence>
<dbReference type="STRING" id="4097.A0A1S3YXA3"/>
<accession>A0A1S3YXA3</accession>
<feature type="domain" description="CCHC-type" evidence="2">
    <location>
        <begin position="260"/>
        <end position="276"/>
    </location>
</feature>
<dbReference type="PANTHER" id="PTHR34676:SF28">
    <property type="entry name" value="ZINC FINGER, CCHC-TYPE, RIBONUCLEASE H-LIKE DOMAIN, GAG-PRE-INTEGRASE DOMAIN PROTEIN-RELATED"/>
    <property type="match status" value="1"/>
</dbReference>
<organism evidence="3">
    <name type="scientific">Nicotiana tabacum</name>
    <name type="common">Common tobacco</name>
    <dbReference type="NCBI Taxonomy" id="4097"/>
    <lineage>
        <taxon>Eukaryota</taxon>
        <taxon>Viridiplantae</taxon>
        <taxon>Streptophyta</taxon>
        <taxon>Embryophyta</taxon>
        <taxon>Tracheophyta</taxon>
        <taxon>Spermatophyta</taxon>
        <taxon>Magnoliopsida</taxon>
        <taxon>eudicotyledons</taxon>
        <taxon>Gunneridae</taxon>
        <taxon>Pentapetalae</taxon>
        <taxon>asterids</taxon>
        <taxon>lamiids</taxon>
        <taxon>Solanales</taxon>
        <taxon>Solanaceae</taxon>
        <taxon>Nicotianoideae</taxon>
        <taxon>Nicotianeae</taxon>
        <taxon>Nicotiana</taxon>
    </lineage>
</organism>
<gene>
    <name evidence="3" type="primary">LOC107780858</name>
</gene>
<dbReference type="SUPFAM" id="SSF57756">
    <property type="entry name" value="Retrovirus zinc finger-like domains"/>
    <property type="match status" value="1"/>
</dbReference>
<dbReference type="Pfam" id="PF14223">
    <property type="entry name" value="Retrotran_gag_2"/>
    <property type="match status" value="1"/>
</dbReference>
<keyword evidence="1" id="KW-0863">Zinc-finger</keyword>
<dbReference type="RefSeq" id="XP_016456946.1">
    <property type="nucleotide sequence ID" value="XM_016601460.1"/>
</dbReference>
<keyword evidence="1" id="KW-0862">Zinc</keyword>
<protein>
    <recommendedName>
        <fullName evidence="2">CCHC-type domain-containing protein</fullName>
    </recommendedName>
</protein>
<evidence type="ECO:0000313" key="3">
    <source>
        <dbReference type="RefSeq" id="XP_016456946.1"/>
    </source>
</evidence>
<dbReference type="AlphaFoldDB" id="A0A1S3YXA3"/>
<dbReference type="SMART" id="SM00343">
    <property type="entry name" value="ZnF_C2HC"/>
    <property type="match status" value="1"/>
</dbReference>
<dbReference type="InterPro" id="IPR036875">
    <property type="entry name" value="Znf_CCHC_sf"/>
</dbReference>
<dbReference type="PANTHER" id="PTHR34676">
    <property type="entry name" value="DUF4219 DOMAIN-CONTAINING PROTEIN-RELATED"/>
    <property type="match status" value="1"/>
</dbReference>
<dbReference type="Gene3D" id="4.10.60.10">
    <property type="entry name" value="Zinc finger, CCHC-type"/>
    <property type="match status" value="1"/>
</dbReference>
<dbReference type="KEGG" id="nta:107780858"/>
<evidence type="ECO:0000256" key="1">
    <source>
        <dbReference type="PROSITE-ProRule" id="PRU00047"/>
    </source>
</evidence>
<proteinExistence type="predicted"/>
<dbReference type="InterPro" id="IPR001878">
    <property type="entry name" value="Znf_CCHC"/>
</dbReference>
<dbReference type="GO" id="GO:0008270">
    <property type="term" value="F:zinc ion binding"/>
    <property type="evidence" value="ECO:0007669"/>
    <property type="project" value="UniProtKB-KW"/>
</dbReference>
<dbReference type="PROSITE" id="PS50158">
    <property type="entry name" value="ZF_CCHC"/>
    <property type="match status" value="1"/>
</dbReference>